<proteinExistence type="predicted"/>
<reference evidence="1 2" key="1">
    <citation type="journal article" date="2020" name="Microbiome">
        <title>Single-cell genomics of uncultured bacteria reveals dietary fiber responders in the mouse gut microbiota.</title>
        <authorList>
            <person name="Chijiiwa R."/>
            <person name="Hosokawa M."/>
            <person name="Kogawa M."/>
            <person name="Nishikawa Y."/>
            <person name="Ide K."/>
            <person name="Sakanashi C."/>
            <person name="Takahashi K."/>
            <person name="Takeyama H."/>
        </authorList>
    </citation>
    <scope>NUCLEOTIDE SEQUENCE [LARGE SCALE GENOMIC DNA]</scope>
    <source>
        <strain evidence="1">IMSAGC_001</strain>
    </source>
</reference>
<organism evidence="1 2">
    <name type="scientific">Bacteroides acidifaciens</name>
    <dbReference type="NCBI Taxonomy" id="85831"/>
    <lineage>
        <taxon>Bacteria</taxon>
        <taxon>Pseudomonadati</taxon>
        <taxon>Bacteroidota</taxon>
        <taxon>Bacteroidia</taxon>
        <taxon>Bacteroidales</taxon>
        <taxon>Bacteroidaceae</taxon>
        <taxon>Bacteroides</taxon>
    </lineage>
</organism>
<protein>
    <submittedName>
        <fullName evidence="1">Uncharacterized protein</fullName>
    </submittedName>
</protein>
<gene>
    <name evidence="1" type="ORF">IMSAGC001_04069</name>
</gene>
<evidence type="ECO:0000313" key="2">
    <source>
        <dbReference type="Proteomes" id="UP000491181"/>
    </source>
</evidence>
<name>A0A7J0A8A9_9BACE</name>
<dbReference type="Proteomes" id="UP000491181">
    <property type="component" value="Unassembled WGS sequence"/>
</dbReference>
<dbReference type="EMBL" id="BLLS01000270">
    <property type="protein sequence ID" value="GFH88625.1"/>
    <property type="molecule type" value="Genomic_DNA"/>
</dbReference>
<comment type="caution">
    <text evidence="1">The sequence shown here is derived from an EMBL/GenBank/DDBJ whole genome shotgun (WGS) entry which is preliminary data.</text>
</comment>
<sequence>MNSIFQSFFKNIAKLLLFKSILIHKIRDLATLQTKL</sequence>
<accession>A0A7J0A8A9</accession>
<dbReference type="AlphaFoldDB" id="A0A7J0A8A9"/>
<evidence type="ECO:0000313" key="1">
    <source>
        <dbReference type="EMBL" id="GFH88625.1"/>
    </source>
</evidence>